<sequence>MEITLNLPIKDWYRNNTVNDLRYWGLDYPPLTAYQSYVHGLFLRYFSPDTVALFASRGHESYLGKLLMRWTVLSSDALVFFPAVLYFVLVYYAGQNPSRRRSDIAWHIAIILLNPCLILIDHGHFQYNCISLGLTMGAISSVPSDKDLVACVLYSLALNHKQMSAYFAHAFFSHLLGKCLRRRYPLLEVLKLGIVVLGTFIVVWWPYVHSTEDFLGVLSRLAPFERGIFEDYVANFWCTTSVLVKWKRLFPTQSLKLISLGATVSAFLPSMIQQIWSPSKPGFLYGLLNSAFSFYLFSFQASVHNFVILRCIMLVVLLAMEEPMLYTWMTLNALFSMFPLLHFILLNRVPNGRRATRDTSALRSSVTTVSVLCSVVLHVVYLSVHPPARYPFLFEALIMLVCFTQFVFLTLYANAKQWMLLKDSKLVDKEKKHL</sequence>
<feature type="transmembrane region" description="Helical" evidence="10">
    <location>
        <begin position="70"/>
        <end position="92"/>
    </location>
</feature>
<comment type="similarity">
    <text evidence="3 10">Belongs to the ALG6/ALG8 glucosyltransferase family.</text>
</comment>
<name>A0A540MMD1_MALBA</name>
<feature type="transmembrane region" description="Helical" evidence="10">
    <location>
        <begin position="390"/>
        <end position="412"/>
    </location>
</feature>
<evidence type="ECO:0000256" key="8">
    <source>
        <dbReference type="ARBA" id="ARBA00022989"/>
    </source>
</evidence>
<proteinExistence type="inferred from homology"/>
<protein>
    <recommendedName>
        <fullName evidence="10">Alpha-1,3-glucosyltransferase</fullName>
        <ecNumber evidence="10">2.4.1.-</ecNumber>
    </recommendedName>
</protein>
<dbReference type="Proteomes" id="UP000315295">
    <property type="component" value="Unassembled WGS sequence"/>
</dbReference>
<keyword evidence="4 10" id="KW-0328">Glycosyltransferase</keyword>
<evidence type="ECO:0000256" key="9">
    <source>
        <dbReference type="ARBA" id="ARBA00023136"/>
    </source>
</evidence>
<dbReference type="UniPathway" id="UPA00378"/>
<dbReference type="GO" id="GO:0042281">
    <property type="term" value="F:dolichyl pyrophosphate Man9GlcNAc2 alpha-1,3-glucosyltransferase activity"/>
    <property type="evidence" value="ECO:0007669"/>
    <property type="project" value="TreeGrafter"/>
</dbReference>
<evidence type="ECO:0000256" key="7">
    <source>
        <dbReference type="ARBA" id="ARBA00022824"/>
    </source>
</evidence>
<feature type="transmembrane region" description="Helical" evidence="10">
    <location>
        <begin position="366"/>
        <end position="384"/>
    </location>
</feature>
<evidence type="ECO:0000313" key="11">
    <source>
        <dbReference type="EMBL" id="TQD99938.1"/>
    </source>
</evidence>
<dbReference type="STRING" id="106549.A0A540MMD1"/>
<keyword evidence="5 10" id="KW-0808">Transferase</keyword>
<evidence type="ECO:0000256" key="10">
    <source>
        <dbReference type="RuleBase" id="RU363110"/>
    </source>
</evidence>
<feature type="transmembrane region" description="Helical" evidence="10">
    <location>
        <begin position="189"/>
        <end position="207"/>
    </location>
</feature>
<feature type="transmembrane region" description="Helical" evidence="10">
    <location>
        <begin position="326"/>
        <end position="346"/>
    </location>
</feature>
<dbReference type="PANTHER" id="PTHR12413">
    <property type="entry name" value="DOLICHYL GLYCOSYLTRANSFERASE"/>
    <property type="match status" value="1"/>
</dbReference>
<keyword evidence="8 10" id="KW-1133">Transmembrane helix</keyword>
<evidence type="ECO:0000256" key="4">
    <source>
        <dbReference type="ARBA" id="ARBA00022676"/>
    </source>
</evidence>
<gene>
    <name evidence="11" type="ORF">C1H46_014442</name>
</gene>
<dbReference type="EC" id="2.4.1.-" evidence="10"/>
<feature type="transmembrane region" description="Helical" evidence="10">
    <location>
        <begin position="282"/>
        <end position="298"/>
    </location>
</feature>
<dbReference type="GO" id="GO:0005789">
    <property type="term" value="C:endoplasmic reticulum membrane"/>
    <property type="evidence" value="ECO:0007669"/>
    <property type="project" value="UniProtKB-SubCell"/>
</dbReference>
<evidence type="ECO:0000256" key="3">
    <source>
        <dbReference type="ARBA" id="ARBA00008715"/>
    </source>
</evidence>
<evidence type="ECO:0000256" key="2">
    <source>
        <dbReference type="ARBA" id="ARBA00004922"/>
    </source>
</evidence>
<evidence type="ECO:0000256" key="1">
    <source>
        <dbReference type="ARBA" id="ARBA00004477"/>
    </source>
</evidence>
<evidence type="ECO:0000313" key="12">
    <source>
        <dbReference type="Proteomes" id="UP000315295"/>
    </source>
</evidence>
<dbReference type="Pfam" id="PF03155">
    <property type="entry name" value="Alg6_Alg8"/>
    <property type="match status" value="1"/>
</dbReference>
<evidence type="ECO:0000256" key="6">
    <source>
        <dbReference type="ARBA" id="ARBA00022692"/>
    </source>
</evidence>
<comment type="caution">
    <text evidence="10">Lacks conserved residue(s) required for the propagation of feature annotation.</text>
</comment>
<organism evidence="11 12">
    <name type="scientific">Malus baccata</name>
    <name type="common">Siberian crab apple</name>
    <name type="synonym">Pyrus baccata</name>
    <dbReference type="NCBI Taxonomy" id="106549"/>
    <lineage>
        <taxon>Eukaryota</taxon>
        <taxon>Viridiplantae</taxon>
        <taxon>Streptophyta</taxon>
        <taxon>Embryophyta</taxon>
        <taxon>Tracheophyta</taxon>
        <taxon>Spermatophyta</taxon>
        <taxon>Magnoliopsida</taxon>
        <taxon>eudicotyledons</taxon>
        <taxon>Gunneridae</taxon>
        <taxon>Pentapetalae</taxon>
        <taxon>rosids</taxon>
        <taxon>fabids</taxon>
        <taxon>Rosales</taxon>
        <taxon>Rosaceae</taxon>
        <taxon>Amygdaloideae</taxon>
        <taxon>Maleae</taxon>
        <taxon>Malus</taxon>
    </lineage>
</organism>
<keyword evidence="6 10" id="KW-0812">Transmembrane</keyword>
<keyword evidence="9 10" id="KW-0472">Membrane</keyword>
<comment type="subcellular location">
    <subcellularLocation>
        <location evidence="1 10">Endoplasmic reticulum membrane</location>
        <topology evidence="1 10">Multi-pass membrane protein</topology>
    </subcellularLocation>
</comment>
<dbReference type="InterPro" id="IPR004856">
    <property type="entry name" value="Glyco_trans_ALG6/ALG8"/>
</dbReference>
<comment type="caution">
    <text evidence="11">The sequence shown here is derived from an EMBL/GenBank/DDBJ whole genome shotgun (WGS) entry which is preliminary data.</text>
</comment>
<feature type="transmembrane region" description="Helical" evidence="10">
    <location>
        <begin position="303"/>
        <end position="320"/>
    </location>
</feature>
<dbReference type="EMBL" id="VIEB01000225">
    <property type="protein sequence ID" value="TQD99938.1"/>
    <property type="molecule type" value="Genomic_DNA"/>
</dbReference>
<dbReference type="AlphaFoldDB" id="A0A540MMD1"/>
<keyword evidence="12" id="KW-1185">Reference proteome</keyword>
<comment type="pathway">
    <text evidence="2 10">Protein modification; protein glycosylation.</text>
</comment>
<keyword evidence="7 10" id="KW-0256">Endoplasmic reticulum</keyword>
<reference evidence="11 12" key="1">
    <citation type="journal article" date="2019" name="G3 (Bethesda)">
        <title>Sequencing of a Wild Apple (Malus baccata) Genome Unravels the Differences Between Cultivated and Wild Apple Species Regarding Disease Resistance and Cold Tolerance.</title>
        <authorList>
            <person name="Chen X."/>
        </authorList>
    </citation>
    <scope>NUCLEOTIDE SEQUENCE [LARGE SCALE GENOMIC DNA]</scope>
    <source>
        <strain evidence="12">cv. Shandingzi</strain>
        <tissue evidence="11">Leaves</tissue>
    </source>
</reference>
<evidence type="ECO:0000256" key="5">
    <source>
        <dbReference type="ARBA" id="ARBA00022679"/>
    </source>
</evidence>
<dbReference type="PANTHER" id="PTHR12413:SF1">
    <property type="entry name" value="DOLICHYL PYROPHOSPHATE MAN9GLCNAC2 ALPHA-1,3-GLUCOSYLTRANSFERASE"/>
    <property type="match status" value="1"/>
</dbReference>
<accession>A0A540MMD1</accession>